<sequence>MVNSIFGLAMAGLLVSSFASSASATSIGEEAGYVETYVGDELISTTQESDGSKPDGNLSTRSLPPISHAACYVAKNAAFSVANFDVKKFGSGPNKVDMRCGTANGAGYLHIEFRHKSQWVKKGQWHSAYPASEWDMFMMKASRQALAKPLSTVDQGSNKYCYQSTVTRTHYTAKGLQDQRTWPMSVVISANNKIVITSFPGASCKE</sequence>
<feature type="chain" id="PRO_5047172909" description="Bacterial EndoU nuclease domain-containing protein" evidence="1">
    <location>
        <begin position="25"/>
        <end position="206"/>
    </location>
</feature>
<comment type="caution">
    <text evidence="2">The sequence shown here is derived from an EMBL/GenBank/DDBJ whole genome shotgun (WGS) entry which is preliminary data.</text>
</comment>
<evidence type="ECO:0008006" key="4">
    <source>
        <dbReference type="Google" id="ProtNLM"/>
    </source>
</evidence>
<accession>A0ABS5M6X9</accession>
<evidence type="ECO:0000313" key="2">
    <source>
        <dbReference type="EMBL" id="MBS3182967.1"/>
    </source>
</evidence>
<dbReference type="Proteomes" id="UP000811492">
    <property type="component" value="Unassembled WGS sequence"/>
</dbReference>
<reference evidence="2 3" key="1">
    <citation type="submission" date="2021-02" db="EMBL/GenBank/DDBJ databases">
        <title>Draft genome and description of Leucobacter sp nov strain Marseille-Q4368.</title>
        <authorList>
            <person name="Boxberger M."/>
            <person name="La Scola B."/>
        </authorList>
    </citation>
    <scope>NUCLEOTIDE SEQUENCE [LARGE SCALE GENOMIC DNA]</scope>
    <source>
        <strain evidence="2 3">Marseille-Q4368</strain>
    </source>
</reference>
<dbReference type="RefSeq" id="WP_211649946.1">
    <property type="nucleotide sequence ID" value="NZ_JAFEVO010000001.1"/>
</dbReference>
<proteinExistence type="predicted"/>
<evidence type="ECO:0000256" key="1">
    <source>
        <dbReference type="SAM" id="SignalP"/>
    </source>
</evidence>
<gene>
    <name evidence="2" type="ORF">JSQ98_12300</name>
</gene>
<name>A0ABS5M6X9_9MICO</name>
<keyword evidence="1" id="KW-0732">Signal</keyword>
<keyword evidence="3" id="KW-1185">Reference proteome</keyword>
<dbReference type="EMBL" id="JAFEVO010000001">
    <property type="protein sequence ID" value="MBS3182967.1"/>
    <property type="molecule type" value="Genomic_DNA"/>
</dbReference>
<organism evidence="2 3">
    <name type="scientific">Leucobacter manosquensis</name>
    <dbReference type="NCBI Taxonomy" id="2810611"/>
    <lineage>
        <taxon>Bacteria</taxon>
        <taxon>Bacillati</taxon>
        <taxon>Actinomycetota</taxon>
        <taxon>Actinomycetes</taxon>
        <taxon>Micrococcales</taxon>
        <taxon>Microbacteriaceae</taxon>
        <taxon>Leucobacter</taxon>
    </lineage>
</organism>
<evidence type="ECO:0000313" key="3">
    <source>
        <dbReference type="Proteomes" id="UP000811492"/>
    </source>
</evidence>
<feature type="signal peptide" evidence="1">
    <location>
        <begin position="1"/>
        <end position="24"/>
    </location>
</feature>
<protein>
    <recommendedName>
        <fullName evidence="4">Bacterial EndoU nuclease domain-containing protein</fullName>
    </recommendedName>
</protein>